<keyword evidence="2" id="KW-0479">Metal-binding</keyword>
<keyword evidence="2" id="KW-0503">Monooxygenase</keyword>
<dbReference type="InterPro" id="IPR002397">
    <property type="entry name" value="Cyt_P450_B"/>
</dbReference>
<gene>
    <name evidence="3" type="ORF">HF519_22745</name>
</gene>
<dbReference type="PROSITE" id="PS00086">
    <property type="entry name" value="CYTOCHROME_P450"/>
    <property type="match status" value="1"/>
</dbReference>
<dbReference type="GO" id="GO:0005506">
    <property type="term" value="F:iron ion binding"/>
    <property type="evidence" value="ECO:0007669"/>
    <property type="project" value="InterPro"/>
</dbReference>
<keyword evidence="2" id="KW-0349">Heme</keyword>
<dbReference type="PANTHER" id="PTHR46696">
    <property type="entry name" value="P450, PUTATIVE (EUROFUNG)-RELATED"/>
    <property type="match status" value="1"/>
</dbReference>
<dbReference type="SUPFAM" id="SSF48264">
    <property type="entry name" value="Cytochrome P450"/>
    <property type="match status" value="1"/>
</dbReference>
<dbReference type="RefSeq" id="WP_169415033.1">
    <property type="nucleotide sequence ID" value="NZ_JAAXKZ010000106.1"/>
</dbReference>
<dbReference type="EMBL" id="JAAXKZ010000106">
    <property type="protein sequence ID" value="NMH94345.1"/>
    <property type="molecule type" value="Genomic_DNA"/>
</dbReference>
<dbReference type="InterPro" id="IPR017972">
    <property type="entry name" value="Cyt_P450_CS"/>
</dbReference>
<dbReference type="PRINTS" id="PR00385">
    <property type="entry name" value="P450"/>
</dbReference>
<protein>
    <submittedName>
        <fullName evidence="3">Cytochrome P450</fullName>
    </submittedName>
</protein>
<dbReference type="PRINTS" id="PR00359">
    <property type="entry name" value="BP450"/>
</dbReference>
<dbReference type="InterPro" id="IPR036396">
    <property type="entry name" value="Cyt_P450_sf"/>
</dbReference>
<reference evidence="3 4" key="1">
    <citation type="submission" date="2020-04" db="EMBL/GenBank/DDBJ databases">
        <authorList>
            <person name="Klaysubun C."/>
            <person name="Duangmal K."/>
            <person name="Lipun K."/>
        </authorList>
    </citation>
    <scope>NUCLEOTIDE SEQUENCE [LARGE SCALE GENOMIC DNA]</scope>
    <source>
        <strain evidence="3 4">DSM 45300</strain>
    </source>
</reference>
<keyword evidence="4" id="KW-1185">Reference proteome</keyword>
<name>A0A848DP89_9PSEU</name>
<keyword evidence="2" id="KW-0560">Oxidoreductase</keyword>
<dbReference type="Pfam" id="PF00067">
    <property type="entry name" value="p450"/>
    <property type="match status" value="1"/>
</dbReference>
<dbReference type="InterPro" id="IPR001128">
    <property type="entry name" value="Cyt_P450"/>
</dbReference>
<dbReference type="AlphaFoldDB" id="A0A848DP89"/>
<proteinExistence type="inferred from homology"/>
<dbReference type="Proteomes" id="UP000586918">
    <property type="component" value="Unassembled WGS sequence"/>
</dbReference>
<dbReference type="GO" id="GO:0004497">
    <property type="term" value="F:monooxygenase activity"/>
    <property type="evidence" value="ECO:0007669"/>
    <property type="project" value="UniProtKB-KW"/>
</dbReference>
<dbReference type="GO" id="GO:0020037">
    <property type="term" value="F:heme binding"/>
    <property type="evidence" value="ECO:0007669"/>
    <property type="project" value="InterPro"/>
</dbReference>
<comment type="similarity">
    <text evidence="1 2">Belongs to the cytochrome P450 family.</text>
</comment>
<organism evidence="3 4">
    <name type="scientific">Pseudonocardia bannensis</name>
    <dbReference type="NCBI Taxonomy" id="630973"/>
    <lineage>
        <taxon>Bacteria</taxon>
        <taxon>Bacillati</taxon>
        <taxon>Actinomycetota</taxon>
        <taxon>Actinomycetes</taxon>
        <taxon>Pseudonocardiales</taxon>
        <taxon>Pseudonocardiaceae</taxon>
        <taxon>Pseudonocardia</taxon>
    </lineage>
</organism>
<comment type="caution">
    <text evidence="3">The sequence shown here is derived from an EMBL/GenBank/DDBJ whole genome shotgun (WGS) entry which is preliminary data.</text>
</comment>
<evidence type="ECO:0000256" key="1">
    <source>
        <dbReference type="ARBA" id="ARBA00010617"/>
    </source>
</evidence>
<evidence type="ECO:0000256" key="2">
    <source>
        <dbReference type="RuleBase" id="RU000461"/>
    </source>
</evidence>
<dbReference type="Gene3D" id="1.10.630.10">
    <property type="entry name" value="Cytochrome P450"/>
    <property type="match status" value="1"/>
</dbReference>
<keyword evidence="2" id="KW-0408">Iron</keyword>
<accession>A0A848DP89</accession>
<dbReference type="PANTHER" id="PTHR46696:SF6">
    <property type="entry name" value="P450, PUTATIVE (EUROFUNG)-RELATED"/>
    <property type="match status" value="1"/>
</dbReference>
<sequence>MSTLESAGPVVGCPLGDDFDPFEGAPHAFLARARRERPVFFHTGLGAYVLTRYADCQWVHSATEGVSAQPALLSHLNVTPIPEAMRILDDSGFVPAPSIVDEDGAEHRLHRSVAHPPFRVGRIRPLEEFIRRQVTERLDAIAGEGSADIVDALVYEVPATVILHMMGVPDEQMGMVKGFRGPWAIFIWGNPDEQVQLDTARMMAAFGQWARGIAARAVANPGDDMIGETVRLLREKGELENSRLWLDSWTLNAVMAGHETTTNTMAGGIVSLLENPEQWRAICEDPELIPNAVEEILRHATGVPAWRKRLLVDKEFSGVRVPAGSLVYTALNSANRDEDVFDDGETFDVRRPNANRHLSFGGGVHTCMGNHLAKLEMRIMLEELTNRLPGLELVPGQTLHYSPNTTQRGPESVQVRWDAR</sequence>
<dbReference type="GO" id="GO:0016705">
    <property type="term" value="F:oxidoreductase activity, acting on paired donors, with incorporation or reduction of molecular oxygen"/>
    <property type="evidence" value="ECO:0007669"/>
    <property type="project" value="InterPro"/>
</dbReference>
<evidence type="ECO:0000313" key="4">
    <source>
        <dbReference type="Proteomes" id="UP000586918"/>
    </source>
</evidence>
<evidence type="ECO:0000313" key="3">
    <source>
        <dbReference type="EMBL" id="NMH94345.1"/>
    </source>
</evidence>